<reference evidence="8" key="1">
    <citation type="submission" date="2009-08" db="EMBL/GenBank/DDBJ databases">
        <title>Annotation of Salpingoeca rosetta.</title>
        <authorList>
            <consortium name="The Broad Institute Genome Sequencing Platform"/>
            <person name="Russ C."/>
            <person name="Cuomo C."/>
            <person name="Burger G."/>
            <person name="Gray M.W."/>
            <person name="Holland P.W.H."/>
            <person name="King N."/>
            <person name="Lang F.B.F."/>
            <person name="Roger A.J."/>
            <person name="Ruiz-Trillo I."/>
            <person name="Young S.K."/>
            <person name="Zeng Q."/>
            <person name="Gargeya S."/>
            <person name="Alvarado L."/>
            <person name="Berlin A."/>
            <person name="Chapman S.B."/>
            <person name="Chen Z."/>
            <person name="Freedman E."/>
            <person name="Gellesch M."/>
            <person name="Goldberg J."/>
            <person name="Griggs A."/>
            <person name="Gujja S."/>
            <person name="Heilman E."/>
            <person name="Heiman D."/>
            <person name="Howarth C."/>
            <person name="Mehta T."/>
            <person name="Neiman D."/>
            <person name="Pearson M."/>
            <person name="Roberts A."/>
            <person name="Saif S."/>
            <person name="Shea T."/>
            <person name="Shenoy N."/>
            <person name="Sisk P."/>
            <person name="Stolte C."/>
            <person name="Sykes S."/>
            <person name="White J."/>
            <person name="Yandava C."/>
            <person name="Haas B."/>
            <person name="Nusbaum C."/>
            <person name="Birren B."/>
        </authorList>
    </citation>
    <scope>NUCLEOTIDE SEQUENCE</scope>
    <source>
        <strain evidence="8">ATCC 50818</strain>
    </source>
</reference>
<dbReference type="OMA" id="NPQHRFK"/>
<evidence type="ECO:0000256" key="1">
    <source>
        <dbReference type="ARBA" id="ARBA00004123"/>
    </source>
</evidence>
<organism evidence="8 9">
    <name type="scientific">Salpingoeca rosetta (strain ATCC 50818 / BSB-021)</name>
    <dbReference type="NCBI Taxonomy" id="946362"/>
    <lineage>
        <taxon>Eukaryota</taxon>
        <taxon>Choanoflagellata</taxon>
        <taxon>Craspedida</taxon>
        <taxon>Salpingoecidae</taxon>
        <taxon>Salpingoeca</taxon>
    </lineage>
</organism>
<dbReference type="GO" id="GO:0046540">
    <property type="term" value="C:U4/U6 x U5 tri-snRNP complex"/>
    <property type="evidence" value="ECO:0007669"/>
    <property type="project" value="InterPro"/>
</dbReference>
<keyword evidence="3" id="KW-0508">mRNA splicing</keyword>
<dbReference type="FunCoup" id="F2UMD6">
    <property type="interactions" value="1993"/>
</dbReference>
<sequence>MAQNLNPDQIRALIEQKKREIEQRKQMVAGVATPTPAGMQAGARTPLPGGAQTPLPTGAHTPMPAGLRTPMPHGVATPLPGGITTPAPHGMPGGVTTPLPAGVQTPKPLLPLPNGQLGDLQAKVKEQLASLQKRAADEGVKKPRSIMMDASGRMVDASGNVIHMERRVPELSVNKRAKKREELTKMVEAQQEEDIADNPYYDERLEMKPKERKRRAFRFKEKGYYLDQADRERAKAKLEKLQAEIASAAQKTGISKMAVVAPKKEELEVSSVPDVEWWDQVILNGGYEKLDSGDPEFNDITNLVQHPITFEPQDANKVVATPVYLTKKEQKKMRRQRRRAENEEKTEKIRLGQMEAPAPKVKISNLMRVLGTEAVADPTKVEAIVKAQMDLRQKQHKEHNEAMQLSKEERSAKKAAKLKEDTTEAVHVALFRVGSLRDERHKFKVQMNAQQYNLTGAAVMTADMNIVVVEGGPRGIKRYKRLMTHRIKWAGQDAADDESEEEEEGEETKKRNSCDLVWEGLVTKRNFKDFGMKLFRSETLAREWLDKKNAAHYWDLCFSEAAAPQE</sequence>
<dbReference type="OrthoDB" id="10264544at2759"/>
<dbReference type="AlphaFoldDB" id="F2UMD6"/>
<dbReference type="InterPro" id="IPR027104">
    <property type="entry name" value="Prp3"/>
</dbReference>
<evidence type="ECO:0000256" key="2">
    <source>
        <dbReference type="ARBA" id="ARBA00022664"/>
    </source>
</evidence>
<evidence type="ECO:0000256" key="3">
    <source>
        <dbReference type="ARBA" id="ARBA00023187"/>
    </source>
</evidence>
<dbReference type="InterPro" id="IPR010541">
    <property type="entry name" value="Prp3_C"/>
</dbReference>
<dbReference type="GO" id="GO:0000398">
    <property type="term" value="P:mRNA splicing, via spliceosome"/>
    <property type="evidence" value="ECO:0007669"/>
    <property type="project" value="InterPro"/>
</dbReference>
<dbReference type="STRING" id="946362.F2UMD6"/>
<dbReference type="InterPro" id="IPR013881">
    <property type="entry name" value="Pre-mRNA_splic_Prp3_dom"/>
</dbReference>
<feature type="region of interest" description="Disordered" evidence="5">
    <location>
        <begin position="490"/>
        <end position="510"/>
    </location>
</feature>
<dbReference type="GeneID" id="16070158"/>
<evidence type="ECO:0000313" key="9">
    <source>
        <dbReference type="Proteomes" id="UP000007799"/>
    </source>
</evidence>
<evidence type="ECO:0000259" key="7">
    <source>
        <dbReference type="Pfam" id="PF08572"/>
    </source>
</evidence>
<proteinExistence type="predicted"/>
<name>F2UMD6_SALR5</name>
<dbReference type="PANTHER" id="PTHR14212">
    <property type="entry name" value="U4/U6-ASSOCIATED RNA SPLICING FACTOR-RELATED"/>
    <property type="match status" value="1"/>
</dbReference>
<keyword evidence="4" id="KW-0539">Nucleus</keyword>
<accession>F2UMD6</accession>
<dbReference type="Pfam" id="PF06544">
    <property type="entry name" value="Prp3_C"/>
    <property type="match status" value="1"/>
</dbReference>
<dbReference type="eggNOG" id="KOG2769">
    <property type="taxonomic scope" value="Eukaryota"/>
</dbReference>
<evidence type="ECO:0000313" key="8">
    <source>
        <dbReference type="EMBL" id="EGD78285.1"/>
    </source>
</evidence>
<evidence type="ECO:0000256" key="5">
    <source>
        <dbReference type="SAM" id="MobiDB-lite"/>
    </source>
</evidence>
<feature type="domain" description="Small nuclear ribonucleoprotein Prp3 C-terminal" evidence="6">
    <location>
        <begin position="429"/>
        <end position="556"/>
    </location>
</feature>
<dbReference type="Proteomes" id="UP000007799">
    <property type="component" value="Unassembled WGS sequence"/>
</dbReference>
<dbReference type="RefSeq" id="XP_004989608.1">
    <property type="nucleotide sequence ID" value="XM_004989551.1"/>
</dbReference>
<feature type="compositionally biased region" description="Acidic residues" evidence="5">
    <location>
        <begin position="494"/>
        <end position="506"/>
    </location>
</feature>
<dbReference type="EMBL" id="GL832982">
    <property type="protein sequence ID" value="EGD78285.1"/>
    <property type="molecule type" value="Genomic_DNA"/>
</dbReference>
<comment type="subcellular location">
    <subcellularLocation>
        <location evidence="1">Nucleus</location>
    </subcellularLocation>
</comment>
<feature type="region of interest" description="Disordered" evidence="5">
    <location>
        <begin position="25"/>
        <end position="57"/>
    </location>
</feature>
<feature type="domain" description="Pre-mRNA-splicing factor 3" evidence="7">
    <location>
        <begin position="198"/>
        <end position="405"/>
    </location>
</feature>
<evidence type="ECO:0000256" key="4">
    <source>
        <dbReference type="ARBA" id="ARBA00023242"/>
    </source>
</evidence>
<dbReference type="KEGG" id="sre:PTSG_12874"/>
<dbReference type="InParanoid" id="F2UMD6"/>
<evidence type="ECO:0000259" key="6">
    <source>
        <dbReference type="Pfam" id="PF06544"/>
    </source>
</evidence>
<dbReference type="Pfam" id="PF08572">
    <property type="entry name" value="PRP3"/>
    <property type="match status" value="1"/>
</dbReference>
<gene>
    <name evidence="8" type="ORF">PTSG_12874</name>
</gene>
<protein>
    <submittedName>
        <fullName evidence="8">Uncharacterized protein</fullName>
    </submittedName>
</protein>
<dbReference type="PANTHER" id="PTHR14212:SF0">
    <property type="entry name" value="U4_U6 SMALL NUCLEAR RIBONUCLEOPROTEIN PRP3"/>
    <property type="match status" value="1"/>
</dbReference>
<keyword evidence="2" id="KW-0507">mRNA processing</keyword>
<keyword evidence="9" id="KW-1185">Reference proteome</keyword>
<dbReference type="CDD" id="cd24162">
    <property type="entry name" value="Prp3_C"/>
    <property type="match status" value="1"/>
</dbReference>